<keyword evidence="3" id="KW-1185">Reference proteome</keyword>
<reference evidence="2 3" key="1">
    <citation type="submission" date="2014-04" db="EMBL/GenBank/DDBJ databases">
        <title>Evolutionary Origins and Diversification of the Mycorrhizal Mutualists.</title>
        <authorList>
            <consortium name="DOE Joint Genome Institute"/>
            <consortium name="Mycorrhizal Genomics Consortium"/>
            <person name="Kohler A."/>
            <person name="Kuo A."/>
            <person name="Nagy L.G."/>
            <person name="Floudas D."/>
            <person name="Copeland A."/>
            <person name="Barry K.W."/>
            <person name="Cichocki N."/>
            <person name="Veneault-Fourrey C."/>
            <person name="LaButti K."/>
            <person name="Lindquist E.A."/>
            <person name="Lipzen A."/>
            <person name="Lundell T."/>
            <person name="Morin E."/>
            <person name="Murat C."/>
            <person name="Riley R."/>
            <person name="Ohm R."/>
            <person name="Sun H."/>
            <person name="Tunlid A."/>
            <person name="Henrissat B."/>
            <person name="Grigoriev I.V."/>
            <person name="Hibbett D.S."/>
            <person name="Martin F."/>
        </authorList>
    </citation>
    <scope>NUCLEOTIDE SEQUENCE [LARGE SCALE GENOMIC DNA]</scope>
    <source>
        <strain evidence="2 3">FD-317 M1</strain>
    </source>
</reference>
<evidence type="ECO:0000313" key="2">
    <source>
        <dbReference type="EMBL" id="KIK56492.1"/>
    </source>
</evidence>
<evidence type="ECO:0000313" key="3">
    <source>
        <dbReference type="Proteomes" id="UP000053593"/>
    </source>
</evidence>
<dbReference type="EMBL" id="KN834797">
    <property type="protein sequence ID" value="KIK56492.1"/>
    <property type="molecule type" value="Genomic_DNA"/>
</dbReference>
<dbReference type="HOGENOM" id="CLU_136327_0_0_1"/>
<protein>
    <submittedName>
        <fullName evidence="2">Uncharacterized protein</fullName>
    </submittedName>
</protein>
<dbReference type="OrthoDB" id="2884172at2759"/>
<dbReference type="Proteomes" id="UP000053593">
    <property type="component" value="Unassembled WGS sequence"/>
</dbReference>
<name>A0A0D0CER2_9AGAR</name>
<accession>A0A0D0CER2</accession>
<sequence>MTINIGVNVADCIFDDVEVDIIASGSSTVLDWLSLVVSLAVNMFATGLIAWKAWDYHCTMIEAAIHRRTTIENTLLLLIESGAIYCTMQIFSTIFILLNVYGPANSIVGLLSSKVFCPMTIFASAWYPVAVVVLVNTDSFSVVETFHIHQKMDTSWRESYISTTIV</sequence>
<gene>
    <name evidence="2" type="ORF">GYMLUDRAFT_47030</name>
</gene>
<feature type="transmembrane region" description="Helical" evidence="1">
    <location>
        <begin position="32"/>
        <end position="54"/>
    </location>
</feature>
<keyword evidence="1" id="KW-1133">Transmembrane helix</keyword>
<dbReference type="AlphaFoldDB" id="A0A0D0CER2"/>
<feature type="transmembrane region" description="Helical" evidence="1">
    <location>
        <begin position="75"/>
        <end position="101"/>
    </location>
</feature>
<keyword evidence="1" id="KW-0812">Transmembrane</keyword>
<proteinExistence type="predicted"/>
<keyword evidence="1" id="KW-0472">Membrane</keyword>
<organism evidence="2 3">
    <name type="scientific">Collybiopsis luxurians FD-317 M1</name>
    <dbReference type="NCBI Taxonomy" id="944289"/>
    <lineage>
        <taxon>Eukaryota</taxon>
        <taxon>Fungi</taxon>
        <taxon>Dikarya</taxon>
        <taxon>Basidiomycota</taxon>
        <taxon>Agaricomycotina</taxon>
        <taxon>Agaricomycetes</taxon>
        <taxon>Agaricomycetidae</taxon>
        <taxon>Agaricales</taxon>
        <taxon>Marasmiineae</taxon>
        <taxon>Omphalotaceae</taxon>
        <taxon>Collybiopsis</taxon>
        <taxon>Collybiopsis luxurians</taxon>
    </lineage>
</organism>
<feature type="transmembrane region" description="Helical" evidence="1">
    <location>
        <begin position="121"/>
        <end position="143"/>
    </location>
</feature>
<evidence type="ECO:0000256" key="1">
    <source>
        <dbReference type="SAM" id="Phobius"/>
    </source>
</evidence>